<accession>A0A2H5BFE9</accession>
<feature type="chain" id="PRO_5014178747" evidence="3">
    <location>
        <begin position="23"/>
        <end position="700"/>
    </location>
</feature>
<feature type="domain" description="Carboxylesterase type B" evidence="4">
    <location>
        <begin position="71"/>
        <end position="635"/>
    </location>
</feature>
<dbReference type="InterPro" id="IPR029058">
    <property type="entry name" value="AB_hydrolase_fold"/>
</dbReference>
<dbReference type="Pfam" id="PF00135">
    <property type="entry name" value="COesterase"/>
    <property type="match status" value="1"/>
</dbReference>
<feature type="transmembrane region" description="Helical" evidence="2">
    <location>
        <begin position="664"/>
        <end position="688"/>
    </location>
</feature>
<evidence type="ECO:0000256" key="1">
    <source>
        <dbReference type="ARBA" id="ARBA00005964"/>
    </source>
</evidence>
<evidence type="ECO:0000313" key="5">
    <source>
        <dbReference type="EMBL" id="AUG84452.1"/>
    </source>
</evidence>
<dbReference type="EMBL" id="MG197702">
    <property type="protein sequence ID" value="AUG84452.1"/>
    <property type="molecule type" value="mRNA"/>
</dbReference>
<keyword evidence="3" id="KW-0732">Signal</keyword>
<dbReference type="AlphaFoldDB" id="A0A2H5BFE9"/>
<dbReference type="InterPro" id="IPR002018">
    <property type="entry name" value="CarbesteraseB"/>
</dbReference>
<name>A0A2H5BFE9_PLADU</name>
<dbReference type="Gene3D" id="3.40.50.1820">
    <property type="entry name" value="alpha/beta hydrolase"/>
    <property type="match status" value="1"/>
</dbReference>
<evidence type="ECO:0000259" key="4">
    <source>
        <dbReference type="Pfam" id="PF00135"/>
    </source>
</evidence>
<protein>
    <submittedName>
        <fullName evidence="5">Neuroligin</fullName>
    </submittedName>
</protein>
<evidence type="ECO:0000256" key="2">
    <source>
        <dbReference type="SAM" id="Phobius"/>
    </source>
</evidence>
<dbReference type="SUPFAM" id="SSF53474">
    <property type="entry name" value="alpha/beta-Hydrolases"/>
    <property type="match status" value="1"/>
</dbReference>
<dbReference type="PANTHER" id="PTHR43903">
    <property type="entry name" value="NEUROLIGIN"/>
    <property type="match status" value="1"/>
</dbReference>
<keyword evidence="2" id="KW-1133">Transmembrane helix</keyword>
<keyword evidence="2" id="KW-0472">Membrane</keyword>
<sequence length="700" mass="81205">MGAKDLILIFISVGCYVYFCECQWDQGWYAQWDKWPGNKEKPTDCSIENPWPCDPPFFPYDPIRIEMKDIGYVVGRSMIYHTPNDKYINIFLGVPYAKPPVVERRFRPPEDVGPGWDLGIRDWDASYYRPACPQEIWELDKRFMDPRNISEDCLYMNIFRPNLTDRTSEENKNYPVFVFVHGGDYKLGDAQLYPGHALAKKEVLVVTFNYRLGALGFLSTEDDNASGNYGVLDVLKVLEFVQKYIEPFGGDPNKVTLAGAGSGAGIVGMLLVSPKSLQYDGNRPLFHKAIMMSGSDFCEWALVKPVWNMNAREYAKHLGLSVGCDPYYGNTLEDMVECLRYKNFEEIVNASTTVYKAYGSLAGPFGPVIDGEERQIWPTDPKYERYRGTYIGGVIPEDPEVLRAAGKFMEIPILAGVNKDEGAYIVENITKEIIGLRMEEGMDPGTFRDILYNMVYERRAFLRNVDETVNALEFEYTFWSRPDNKTAVRQNLIDLWSDSMYGWCVDAVLKAHATSDLTYAYTFEYRSPYEVLPYWQGIPHGKDVEYLFGYPFFNDTWGNITGIIPNQWEYHSEDRNISEFVMHMWANFTKYSVPTIVFTRNVTWFPLTLTNLSYLRIMEISYMDINYRQNHFGFWRDYFPHLSQQWPITTTIRPTPRPLREFEMATWSMTCGALLLLFLIGALGITLWRRRRSPYENDYY</sequence>
<reference evidence="5" key="1">
    <citation type="journal article" date="2017" name="BMC Dev. Biol.">
        <title>The asymmetric cell division machinery in the spiral-cleaving egg and embryo of the marine annelid Platynereis dumerilii.</title>
        <authorList>
            <person name="Nakama A.B."/>
            <person name="Chou H.C."/>
            <person name="Schneider S.Q."/>
        </authorList>
    </citation>
    <scope>NUCLEOTIDE SEQUENCE</scope>
</reference>
<organism evidence="5">
    <name type="scientific">Platynereis dumerilii</name>
    <name type="common">Dumeril's clam worm</name>
    <dbReference type="NCBI Taxonomy" id="6359"/>
    <lineage>
        <taxon>Eukaryota</taxon>
        <taxon>Metazoa</taxon>
        <taxon>Spiralia</taxon>
        <taxon>Lophotrochozoa</taxon>
        <taxon>Annelida</taxon>
        <taxon>Polychaeta</taxon>
        <taxon>Errantia</taxon>
        <taxon>Phyllodocida</taxon>
        <taxon>Nereididae</taxon>
        <taxon>Platynereis</taxon>
    </lineage>
</organism>
<proteinExistence type="evidence at transcript level"/>
<keyword evidence="2" id="KW-0812">Transmembrane</keyword>
<comment type="similarity">
    <text evidence="1">Belongs to the type-B carboxylesterase/lipase family.</text>
</comment>
<feature type="signal peptide" evidence="3">
    <location>
        <begin position="1"/>
        <end position="22"/>
    </location>
</feature>
<dbReference type="ESTHER" id="pladu-a0a2h5bfe9">
    <property type="family name" value="Gliotactin"/>
</dbReference>
<evidence type="ECO:0000256" key="3">
    <source>
        <dbReference type="SAM" id="SignalP"/>
    </source>
</evidence>
<dbReference type="InterPro" id="IPR051093">
    <property type="entry name" value="Neuroligin/BSAL"/>
</dbReference>